<dbReference type="PANTHER" id="PTHR33116">
    <property type="entry name" value="REVERSE TRANSCRIPTASE ZINC-BINDING DOMAIN-CONTAINING PROTEIN-RELATED-RELATED"/>
    <property type="match status" value="1"/>
</dbReference>
<feature type="region of interest" description="Disordered" evidence="1">
    <location>
        <begin position="609"/>
        <end position="664"/>
    </location>
</feature>
<reference evidence="3 4" key="1">
    <citation type="submission" date="2024-09" db="EMBL/GenBank/DDBJ databases">
        <title>Chromosome-scale assembly of Riccia fluitans.</title>
        <authorList>
            <person name="Paukszto L."/>
            <person name="Sawicki J."/>
            <person name="Karawczyk K."/>
            <person name="Piernik-Szablinska J."/>
            <person name="Szczecinska M."/>
            <person name="Mazdziarz M."/>
        </authorList>
    </citation>
    <scope>NUCLEOTIDE SEQUENCE [LARGE SCALE GENOMIC DNA]</scope>
    <source>
        <strain evidence="3">Rf_01</strain>
        <tissue evidence="3">Aerial parts of the thallus</tissue>
    </source>
</reference>
<dbReference type="Proteomes" id="UP001605036">
    <property type="component" value="Unassembled WGS sequence"/>
</dbReference>
<name>A0ABD1XK33_9MARC</name>
<proteinExistence type="predicted"/>
<dbReference type="EMBL" id="JBHFFA010000008">
    <property type="protein sequence ID" value="KAL2609309.1"/>
    <property type="molecule type" value="Genomic_DNA"/>
</dbReference>
<feature type="compositionally biased region" description="Acidic residues" evidence="1">
    <location>
        <begin position="634"/>
        <end position="644"/>
    </location>
</feature>
<dbReference type="Pfam" id="PF00078">
    <property type="entry name" value="RVT_1"/>
    <property type="match status" value="1"/>
</dbReference>
<comment type="caution">
    <text evidence="3">The sequence shown here is derived from an EMBL/GenBank/DDBJ whole genome shotgun (WGS) entry which is preliminary data.</text>
</comment>
<protein>
    <recommendedName>
        <fullName evidence="2">Reverse transcriptase domain-containing protein</fullName>
    </recommendedName>
</protein>
<evidence type="ECO:0000313" key="4">
    <source>
        <dbReference type="Proteomes" id="UP001605036"/>
    </source>
</evidence>
<organism evidence="3 4">
    <name type="scientific">Riccia fluitans</name>
    <dbReference type="NCBI Taxonomy" id="41844"/>
    <lineage>
        <taxon>Eukaryota</taxon>
        <taxon>Viridiplantae</taxon>
        <taxon>Streptophyta</taxon>
        <taxon>Embryophyta</taxon>
        <taxon>Marchantiophyta</taxon>
        <taxon>Marchantiopsida</taxon>
        <taxon>Marchantiidae</taxon>
        <taxon>Marchantiales</taxon>
        <taxon>Ricciaceae</taxon>
        <taxon>Riccia</taxon>
    </lineage>
</organism>
<accession>A0ABD1XK33</accession>
<dbReference type="AlphaFoldDB" id="A0ABD1XK33"/>
<sequence length="664" mass="76356">MLWDDDGHEIKQEEEILNRVHKFYAELYTQPTIMLAEAREQTRALSFVDQCVTEEDNRSLVKIPEADEIQEVIKSLPQGKVPGEDGLPVEVLRELWEEMSVGCLAFVQEAWKTKRFTKSFKLECGVRQGCPMSPLLFAISTQPLMRLLREGERRGEIVGVNVPRGKTLLHRLFVDDSGVSIKADENNFRSLCSIIGKFERMSGAKLNPAKSTIIPFALENPSNWLLEMGYQVLKPGQYITYLGCRFGVEKNEIERVNDIRNKLQKKLSKWANRFLTWSSRVLLQHVLKALPIYHFLGLGLQKNSYKGLETPCRTFLWGTNTEGRAKTALVRWDSITKLKKNGGLQIKPFQTISEVLKMRYIGRLLNRKKADWSQMMRYFIGKQMQKRKYCREVNQWSVEEGLILLPPFTTPQSKTTNHILQSWFRLRKFLKLDSRALILPGSITLRQLLELLSCYTSRKPFNERVVYPLLKRMGVTVLTNMATSQGTWLEIANDLQNRGVQLNETQTAEVNLFQIWLRNVQMGVRSLQESTSWKWEGTDAKWNGWQQSSQFWHKHLDKEEVVDDLSSKWPEGRYDLTLIDGGSYGSLGIVEERSNEDEPNQTNEQTIALASRSPQHNVEKSLNEKEVIQPSEQLTEDANSDPDQESTSGNEALTQHMASLALGR</sequence>
<feature type="compositionally biased region" description="Basic and acidic residues" evidence="1">
    <location>
        <begin position="617"/>
        <end position="627"/>
    </location>
</feature>
<keyword evidence="4" id="KW-1185">Reference proteome</keyword>
<evidence type="ECO:0000259" key="2">
    <source>
        <dbReference type="Pfam" id="PF00078"/>
    </source>
</evidence>
<dbReference type="PANTHER" id="PTHR33116:SF86">
    <property type="entry name" value="REVERSE TRANSCRIPTASE DOMAIN-CONTAINING PROTEIN"/>
    <property type="match status" value="1"/>
</dbReference>
<feature type="domain" description="Reverse transcriptase" evidence="2">
    <location>
        <begin position="118"/>
        <end position="243"/>
    </location>
</feature>
<evidence type="ECO:0000256" key="1">
    <source>
        <dbReference type="SAM" id="MobiDB-lite"/>
    </source>
</evidence>
<gene>
    <name evidence="3" type="ORF">R1flu_027882</name>
</gene>
<evidence type="ECO:0000313" key="3">
    <source>
        <dbReference type="EMBL" id="KAL2609309.1"/>
    </source>
</evidence>
<feature type="compositionally biased region" description="Polar residues" evidence="1">
    <location>
        <begin position="645"/>
        <end position="657"/>
    </location>
</feature>
<dbReference type="InterPro" id="IPR000477">
    <property type="entry name" value="RT_dom"/>
</dbReference>